<gene>
    <name evidence="2" type="ORF">KIH74_18570</name>
</gene>
<dbReference type="RefSeq" id="WP_214157231.1">
    <property type="nucleotide sequence ID" value="NZ_JAHBAY010000007.1"/>
</dbReference>
<dbReference type="Pfam" id="PF00300">
    <property type="entry name" value="His_Phos_1"/>
    <property type="match status" value="1"/>
</dbReference>
<dbReference type="PANTHER" id="PTHR48100:SF1">
    <property type="entry name" value="HISTIDINE PHOSPHATASE FAMILY PROTEIN-RELATED"/>
    <property type="match status" value="1"/>
</dbReference>
<protein>
    <submittedName>
        <fullName evidence="2">Histidine phosphatase family protein</fullName>
    </submittedName>
</protein>
<accession>A0ABS5TIW4</accession>
<evidence type="ECO:0000313" key="2">
    <source>
        <dbReference type="EMBL" id="MBT0770950.1"/>
    </source>
</evidence>
<sequence length="222" mass="23485">MQPDPGAHRRIRALTGPDLGSPLTLHLVRHASTAATGRVPSGGDDPGPPLNDEGRQQVSALSAVLGRRIGPVDLVLSSPMLRARQTASGLAGALGREPRTAPDWAELRLGEWNGLAYGEIARRWPAGYRLWQESPSARPPGGESVDDLRRRVDAGTRRLVAEQAGRCVVVVTHTGAVRAAVASALDAGPAAFWRLRVDPASLTTLRCWADGGVEVAAVNQQP</sequence>
<dbReference type="InterPro" id="IPR050275">
    <property type="entry name" value="PGM_Phosphatase"/>
</dbReference>
<dbReference type="CDD" id="cd07067">
    <property type="entry name" value="HP_PGM_like"/>
    <property type="match status" value="1"/>
</dbReference>
<dbReference type="EMBL" id="JAHBAY010000007">
    <property type="protein sequence ID" value="MBT0770950.1"/>
    <property type="molecule type" value="Genomic_DNA"/>
</dbReference>
<reference evidence="2 3" key="1">
    <citation type="submission" date="2021-05" db="EMBL/GenBank/DDBJ databases">
        <title>Kineosporia and Streptomyces sp. nov. two new marine actinobacteria isolated from Coral.</title>
        <authorList>
            <person name="Buangrab K."/>
            <person name="Sutthacheep M."/>
            <person name="Yeemin T."/>
            <person name="Harunari E."/>
            <person name="Igarashi Y."/>
            <person name="Kanchanasin P."/>
            <person name="Tanasupawat S."/>
            <person name="Phongsopitanun W."/>
        </authorList>
    </citation>
    <scope>NUCLEOTIDE SEQUENCE [LARGE SCALE GENOMIC DNA]</scope>
    <source>
        <strain evidence="2 3">J2-2</strain>
    </source>
</reference>
<evidence type="ECO:0000313" key="3">
    <source>
        <dbReference type="Proteomes" id="UP001197247"/>
    </source>
</evidence>
<evidence type="ECO:0000256" key="1">
    <source>
        <dbReference type="SAM" id="MobiDB-lite"/>
    </source>
</evidence>
<dbReference type="Proteomes" id="UP001197247">
    <property type="component" value="Unassembled WGS sequence"/>
</dbReference>
<organism evidence="2 3">
    <name type="scientific">Kineosporia corallincola</name>
    <dbReference type="NCBI Taxonomy" id="2835133"/>
    <lineage>
        <taxon>Bacteria</taxon>
        <taxon>Bacillati</taxon>
        <taxon>Actinomycetota</taxon>
        <taxon>Actinomycetes</taxon>
        <taxon>Kineosporiales</taxon>
        <taxon>Kineosporiaceae</taxon>
        <taxon>Kineosporia</taxon>
    </lineage>
</organism>
<dbReference type="PANTHER" id="PTHR48100">
    <property type="entry name" value="BROAD-SPECIFICITY PHOSPHATASE YOR283W-RELATED"/>
    <property type="match status" value="1"/>
</dbReference>
<proteinExistence type="predicted"/>
<dbReference type="Gene3D" id="3.40.50.1240">
    <property type="entry name" value="Phosphoglycerate mutase-like"/>
    <property type="match status" value="1"/>
</dbReference>
<dbReference type="InterPro" id="IPR029033">
    <property type="entry name" value="His_PPase_superfam"/>
</dbReference>
<dbReference type="SUPFAM" id="SSF53254">
    <property type="entry name" value="Phosphoglycerate mutase-like"/>
    <property type="match status" value="1"/>
</dbReference>
<feature type="region of interest" description="Disordered" evidence="1">
    <location>
        <begin position="34"/>
        <end position="54"/>
    </location>
</feature>
<keyword evidence="3" id="KW-1185">Reference proteome</keyword>
<name>A0ABS5TIW4_9ACTN</name>
<dbReference type="SMART" id="SM00855">
    <property type="entry name" value="PGAM"/>
    <property type="match status" value="1"/>
</dbReference>
<dbReference type="InterPro" id="IPR013078">
    <property type="entry name" value="His_Pase_superF_clade-1"/>
</dbReference>
<comment type="caution">
    <text evidence="2">The sequence shown here is derived from an EMBL/GenBank/DDBJ whole genome shotgun (WGS) entry which is preliminary data.</text>
</comment>